<organism evidence="1 2">
    <name type="scientific">Linum trigynum</name>
    <dbReference type="NCBI Taxonomy" id="586398"/>
    <lineage>
        <taxon>Eukaryota</taxon>
        <taxon>Viridiplantae</taxon>
        <taxon>Streptophyta</taxon>
        <taxon>Embryophyta</taxon>
        <taxon>Tracheophyta</taxon>
        <taxon>Spermatophyta</taxon>
        <taxon>Magnoliopsida</taxon>
        <taxon>eudicotyledons</taxon>
        <taxon>Gunneridae</taxon>
        <taxon>Pentapetalae</taxon>
        <taxon>rosids</taxon>
        <taxon>fabids</taxon>
        <taxon>Malpighiales</taxon>
        <taxon>Linaceae</taxon>
        <taxon>Linum</taxon>
    </lineage>
</organism>
<sequence length="97" mass="11000">MLPLAPDASLKVWEEVVEWCSNACRGRGCKAVAGRAIWSLAVSLVWRERCSRVYGEVSIRAPEDISRELYRILYWRAEVDSSLQESPPLGCLSLLKF</sequence>
<evidence type="ECO:0000313" key="2">
    <source>
        <dbReference type="Proteomes" id="UP001497516"/>
    </source>
</evidence>
<name>A0AAV2CF38_9ROSI</name>
<protein>
    <submittedName>
        <fullName evidence="1">Uncharacterized protein</fullName>
    </submittedName>
</protein>
<reference evidence="1 2" key="1">
    <citation type="submission" date="2024-04" db="EMBL/GenBank/DDBJ databases">
        <authorList>
            <person name="Fracassetti M."/>
        </authorList>
    </citation>
    <scope>NUCLEOTIDE SEQUENCE [LARGE SCALE GENOMIC DNA]</scope>
</reference>
<evidence type="ECO:0000313" key="1">
    <source>
        <dbReference type="EMBL" id="CAL1354587.1"/>
    </source>
</evidence>
<dbReference type="AlphaFoldDB" id="A0AAV2CF38"/>
<dbReference type="Proteomes" id="UP001497516">
    <property type="component" value="Chromosome 1"/>
</dbReference>
<proteinExistence type="predicted"/>
<gene>
    <name evidence="1" type="ORF">LTRI10_LOCUS2388</name>
</gene>
<dbReference type="EMBL" id="OZ034813">
    <property type="protein sequence ID" value="CAL1354587.1"/>
    <property type="molecule type" value="Genomic_DNA"/>
</dbReference>
<accession>A0AAV2CF38</accession>
<keyword evidence="2" id="KW-1185">Reference proteome</keyword>